<dbReference type="EMBL" id="JAKLTR010000027">
    <property type="protein sequence ID" value="MCG2617867.1"/>
    <property type="molecule type" value="Genomic_DNA"/>
</dbReference>
<accession>A0ABS9L075</accession>
<gene>
    <name evidence="2" type="ORF">LZZ85_26435</name>
</gene>
<keyword evidence="1" id="KW-0732">Signal</keyword>
<dbReference type="RefSeq" id="WP_237876760.1">
    <property type="nucleotide sequence ID" value="NZ_JAKLTR010000027.1"/>
</dbReference>
<proteinExistence type="predicted"/>
<evidence type="ECO:0000313" key="2">
    <source>
        <dbReference type="EMBL" id="MCG2617867.1"/>
    </source>
</evidence>
<dbReference type="Proteomes" id="UP001165367">
    <property type="component" value="Unassembled WGS sequence"/>
</dbReference>
<keyword evidence="3" id="KW-1185">Reference proteome</keyword>
<evidence type="ECO:0000313" key="3">
    <source>
        <dbReference type="Proteomes" id="UP001165367"/>
    </source>
</evidence>
<evidence type="ECO:0008006" key="4">
    <source>
        <dbReference type="Google" id="ProtNLM"/>
    </source>
</evidence>
<feature type="signal peptide" evidence="1">
    <location>
        <begin position="1"/>
        <end position="28"/>
    </location>
</feature>
<evidence type="ECO:0000256" key="1">
    <source>
        <dbReference type="SAM" id="SignalP"/>
    </source>
</evidence>
<comment type="caution">
    <text evidence="2">The sequence shown here is derived from an EMBL/GenBank/DDBJ whole genome shotgun (WGS) entry which is preliminary data.</text>
</comment>
<name>A0ABS9L075_9BACT</name>
<feature type="chain" id="PRO_5046860065" description="Secretion system C-terminal sorting domain-containing protein" evidence="1">
    <location>
        <begin position="29"/>
        <end position="111"/>
    </location>
</feature>
<reference evidence="2" key="1">
    <citation type="submission" date="2022-01" db="EMBL/GenBank/DDBJ databases">
        <authorList>
            <person name="Jo J.-H."/>
            <person name="Im W.-T."/>
        </authorList>
    </citation>
    <scope>NUCLEOTIDE SEQUENCE</scope>
    <source>
        <strain evidence="2">NA20</strain>
    </source>
</reference>
<sequence length="111" mass="12358">MLTLIKKILPIAALLLSAVAIEAQPVLAAATEKNKPAKPYRILTSGRQITIKSNKDIKSIMVWSANGNRILEQKEINAGSYNFRLTVNDKVLFIRIQLNDGKVYSERVGIH</sequence>
<organism evidence="2 3">
    <name type="scientific">Terrimonas ginsenosidimutans</name>
    <dbReference type="NCBI Taxonomy" id="2908004"/>
    <lineage>
        <taxon>Bacteria</taxon>
        <taxon>Pseudomonadati</taxon>
        <taxon>Bacteroidota</taxon>
        <taxon>Chitinophagia</taxon>
        <taxon>Chitinophagales</taxon>
        <taxon>Chitinophagaceae</taxon>
        <taxon>Terrimonas</taxon>
    </lineage>
</organism>
<protein>
    <recommendedName>
        <fullName evidence="4">Secretion system C-terminal sorting domain-containing protein</fullName>
    </recommendedName>
</protein>